<dbReference type="SUPFAM" id="SSF144083">
    <property type="entry name" value="Magnesium transport protein CorA, transmembrane region"/>
    <property type="match status" value="1"/>
</dbReference>
<dbReference type="InterPro" id="IPR044089">
    <property type="entry name" value="Alr1-like"/>
</dbReference>
<evidence type="ECO:0000256" key="5">
    <source>
        <dbReference type="ARBA" id="ARBA00023136"/>
    </source>
</evidence>
<keyword evidence="4 7" id="KW-1133">Transmembrane helix</keyword>
<dbReference type="PANTHER" id="PTHR21535:SF55">
    <property type="entry name" value="MAGNESIUM TRANSPORTER ALR1-RELATED"/>
    <property type="match status" value="1"/>
</dbReference>
<name>A0A1W5CXX9_9LECA</name>
<dbReference type="InterPro" id="IPR002523">
    <property type="entry name" value="MgTranspt_CorA/ZnTranspt_ZntB"/>
</dbReference>
<dbReference type="GO" id="GO:0010961">
    <property type="term" value="P:intracellular magnesium ion homeostasis"/>
    <property type="evidence" value="ECO:0007669"/>
    <property type="project" value="TreeGrafter"/>
</dbReference>
<dbReference type="PANTHER" id="PTHR21535">
    <property type="entry name" value="MAGNESIUM AND COBALT TRANSPORT PROTEIN/MITOCHONDRIAL IMPORT INNER MEMBRANE TRANSLOCASE SUBUNIT TIM8"/>
    <property type="match status" value="1"/>
</dbReference>
<proteinExistence type="inferred from homology"/>
<feature type="compositionally biased region" description="Low complexity" evidence="6">
    <location>
        <begin position="128"/>
        <end position="144"/>
    </location>
</feature>
<evidence type="ECO:0000256" key="4">
    <source>
        <dbReference type="ARBA" id="ARBA00022989"/>
    </source>
</evidence>
<sequence>MDSSPSSDKSQTRFSTPVSDLDDHRTLPNSVPRANPIDSAFRTAVTRRDTIQSNNDGRSDLLQVNEALRGGGSVSRDFEQAIVDDDRSGYPDNGVGSQRPTSPILLRRGTSRRTVPGQQERPRRSRDSSTSSRSISPPNSVDAFADPRRRDRANTIGSKVPSDIDLTVHRALSEGTHRRCPTFSNGSVRPMDHRDENGSIHDPAEEDVCFPQSEVDEPYTIDFEALEEFVAESTGRRTAGPCHYSQRLSFSSQSQQPKNSNDLGPNARQDILHVITRAVNPPRRDLDESPVDDVKIILDEKASDDTLAANEPLDKAHEGHRLSMVEPNRYSFFSSELEQTVHATELGHLLMPGQTFRDLFELPPDSGVWWLDVFNPSEDEVEALAKAFSIHPLTREDITMQEAREKVELFKQYYFVCFRSFSQMDKTSEDYLEPLHVYMVVFRGGIVTFTFSPSPHAANVRKRIGRLRDYMALTADWICYAMIDNIVDTFGPVITSIELETDQIEDQVFVARADDFSSLLRQIGECRKKVMSLMRLLGGKADVIKGFAKRCNSNYKVTPRGEIGLYLGDIQDHVVTMMSNLGHFEKMLGRSHSNYLAQLSVDNIAQGNRANRVLSKITLIATILVPLNLITGLFGMNVPVPGRESGGLGWFFGIIGTIGVFILVFVTIARRLRLLGD</sequence>
<organism evidence="8 9">
    <name type="scientific">Lasallia pustulata</name>
    <dbReference type="NCBI Taxonomy" id="136370"/>
    <lineage>
        <taxon>Eukaryota</taxon>
        <taxon>Fungi</taxon>
        <taxon>Dikarya</taxon>
        <taxon>Ascomycota</taxon>
        <taxon>Pezizomycotina</taxon>
        <taxon>Lecanoromycetes</taxon>
        <taxon>OSLEUM clade</taxon>
        <taxon>Umbilicariomycetidae</taxon>
        <taxon>Umbilicariales</taxon>
        <taxon>Umbilicariaceae</taxon>
        <taxon>Lasallia</taxon>
    </lineage>
</organism>
<evidence type="ECO:0000313" key="9">
    <source>
        <dbReference type="Proteomes" id="UP000192927"/>
    </source>
</evidence>
<keyword evidence="5 7" id="KW-0472">Membrane</keyword>
<dbReference type="InterPro" id="IPR045863">
    <property type="entry name" value="CorA_TM1_TM2"/>
</dbReference>
<feature type="region of interest" description="Disordered" evidence="6">
    <location>
        <begin position="232"/>
        <end position="266"/>
    </location>
</feature>
<feature type="region of interest" description="Disordered" evidence="6">
    <location>
        <begin position="84"/>
        <end position="159"/>
    </location>
</feature>
<dbReference type="GO" id="GO:0015095">
    <property type="term" value="F:magnesium ion transmembrane transporter activity"/>
    <property type="evidence" value="ECO:0007669"/>
    <property type="project" value="InterPro"/>
</dbReference>
<accession>A0A1W5CXX9</accession>
<dbReference type="CDD" id="cd12829">
    <property type="entry name" value="Alr1p-like"/>
    <property type="match status" value="1"/>
</dbReference>
<keyword evidence="9" id="KW-1185">Reference proteome</keyword>
<dbReference type="EMBL" id="FWEW01000801">
    <property type="protein sequence ID" value="SLM35723.1"/>
    <property type="molecule type" value="Genomic_DNA"/>
</dbReference>
<dbReference type="Gene3D" id="3.30.460.20">
    <property type="entry name" value="CorA soluble domain-like"/>
    <property type="match status" value="1"/>
</dbReference>
<dbReference type="GO" id="GO:0005886">
    <property type="term" value="C:plasma membrane"/>
    <property type="evidence" value="ECO:0007669"/>
    <property type="project" value="TreeGrafter"/>
</dbReference>
<feature type="transmembrane region" description="Helical" evidence="7">
    <location>
        <begin position="648"/>
        <end position="669"/>
    </location>
</feature>
<comment type="subcellular location">
    <subcellularLocation>
        <location evidence="1">Membrane</location>
        <topology evidence="1">Multi-pass membrane protein</topology>
    </subcellularLocation>
</comment>
<evidence type="ECO:0000313" key="8">
    <source>
        <dbReference type="EMBL" id="SLM35723.1"/>
    </source>
</evidence>
<evidence type="ECO:0000256" key="3">
    <source>
        <dbReference type="ARBA" id="ARBA00022692"/>
    </source>
</evidence>
<evidence type="ECO:0000256" key="1">
    <source>
        <dbReference type="ARBA" id="ARBA00004141"/>
    </source>
</evidence>
<feature type="compositionally biased region" description="Polar residues" evidence="6">
    <location>
        <begin position="1"/>
        <end position="18"/>
    </location>
</feature>
<dbReference type="FunFam" id="3.30.460.20:FF:000002">
    <property type="entry name" value="Cora family metal ion transporter"/>
    <property type="match status" value="1"/>
</dbReference>
<feature type="transmembrane region" description="Helical" evidence="7">
    <location>
        <begin position="617"/>
        <end position="636"/>
    </location>
</feature>
<keyword evidence="3 7" id="KW-0812">Transmembrane</keyword>
<feature type="compositionally biased region" description="Low complexity" evidence="6">
    <location>
        <begin position="245"/>
        <end position="256"/>
    </location>
</feature>
<feature type="region of interest" description="Disordered" evidence="6">
    <location>
        <begin position="1"/>
        <end position="59"/>
    </location>
</feature>
<dbReference type="Pfam" id="PF01544">
    <property type="entry name" value="CorA"/>
    <property type="match status" value="1"/>
</dbReference>
<dbReference type="Gene3D" id="1.20.58.340">
    <property type="entry name" value="Magnesium transport protein CorA, transmembrane region"/>
    <property type="match status" value="2"/>
</dbReference>
<protein>
    <submittedName>
        <fullName evidence="8">Mg2 transporter protein, CorA-like/Zinc transport protein ZntB</fullName>
    </submittedName>
</protein>
<evidence type="ECO:0000256" key="6">
    <source>
        <dbReference type="SAM" id="MobiDB-lite"/>
    </source>
</evidence>
<dbReference type="Proteomes" id="UP000192927">
    <property type="component" value="Unassembled WGS sequence"/>
</dbReference>
<evidence type="ECO:0000256" key="2">
    <source>
        <dbReference type="ARBA" id="ARBA00009765"/>
    </source>
</evidence>
<evidence type="ECO:0000256" key="7">
    <source>
        <dbReference type="SAM" id="Phobius"/>
    </source>
</evidence>
<comment type="similarity">
    <text evidence="2">Belongs to the CorA metal ion transporter (MIT) (TC 1.A.35) family.</text>
</comment>
<reference evidence="9" key="1">
    <citation type="submission" date="2017-03" db="EMBL/GenBank/DDBJ databases">
        <authorList>
            <person name="Sharma R."/>
            <person name="Thines M."/>
        </authorList>
    </citation>
    <scope>NUCLEOTIDE SEQUENCE [LARGE SCALE GENOMIC DNA]</scope>
</reference>
<dbReference type="SUPFAM" id="SSF143865">
    <property type="entry name" value="CorA soluble domain-like"/>
    <property type="match status" value="1"/>
</dbReference>
<dbReference type="InterPro" id="IPR045861">
    <property type="entry name" value="CorA_cytoplasmic_dom"/>
</dbReference>
<dbReference type="AlphaFoldDB" id="A0A1W5CXX9"/>
<dbReference type="FunFam" id="1.20.58.340:FF:000006">
    <property type="entry name" value="CorA family metal ion transporter"/>
    <property type="match status" value="1"/>
</dbReference>